<gene>
    <name evidence="1" type="ORF">XBKQ1_350032</name>
</gene>
<sequence length="247" mass="27592">MNTKTPKKNKAQEELSLSYVSILDVLSNEQDHIEHIHVTDIPPNEADRFLLVELPKMAAGEFDVRDFRIALLSALNATTTVKRNLSSRNITKLDINIPADLLGNSKNEKVSRKTSNKKDRIETLKNAILENANWLSSRALSKFASFSSSNPSATPNRWKKAKKIFAISVKGKDFYPQYALDEGGLPLPIMKNIIELFDEKKTSWGIAIWFGTPNAWLGKAKPKDVLMNRPGDVLLAARQEAEGPLHG</sequence>
<evidence type="ECO:0000313" key="2">
    <source>
        <dbReference type="Proteomes" id="UP000028500"/>
    </source>
</evidence>
<dbReference type="EMBL" id="CBSY010000223">
    <property type="protein sequence ID" value="CDH21341.1"/>
    <property type="molecule type" value="Genomic_DNA"/>
</dbReference>
<protein>
    <recommendedName>
        <fullName evidence="3">Antitoxin Xre/MbcA/ParS-like toxin-binding domain-containing protein</fullName>
    </recommendedName>
</protein>
<evidence type="ECO:0008006" key="3">
    <source>
        <dbReference type="Google" id="ProtNLM"/>
    </source>
</evidence>
<dbReference type="Proteomes" id="UP000028500">
    <property type="component" value="Unassembled WGS sequence"/>
</dbReference>
<organism evidence="1 2">
    <name type="scientific">Xenorhabdus bovienii str. kraussei Quebec</name>
    <dbReference type="NCBI Taxonomy" id="1398203"/>
    <lineage>
        <taxon>Bacteria</taxon>
        <taxon>Pseudomonadati</taxon>
        <taxon>Pseudomonadota</taxon>
        <taxon>Gammaproteobacteria</taxon>
        <taxon>Enterobacterales</taxon>
        <taxon>Morganellaceae</taxon>
        <taxon>Xenorhabdus</taxon>
    </lineage>
</organism>
<reference evidence="1" key="1">
    <citation type="submission" date="2013-07" db="EMBL/GenBank/DDBJ databases">
        <title>Sub-species coevolution in mutualistic symbiosis.</title>
        <authorList>
            <person name="Murfin K."/>
            <person name="Klassen J."/>
            <person name="Lee M."/>
            <person name="Forst S."/>
            <person name="Stock P."/>
            <person name="Goodrich-Blair H."/>
        </authorList>
    </citation>
    <scope>NUCLEOTIDE SEQUENCE [LARGE SCALE GENOMIC DNA]</scope>
    <source>
        <strain evidence="1">Kraussei Quebec</strain>
    </source>
</reference>
<dbReference type="RefSeq" id="WP_038243859.1">
    <property type="nucleotide sequence ID" value="NZ_CAWLZI010000033.1"/>
</dbReference>
<dbReference type="OrthoDB" id="111944at2"/>
<accession>A0A077PKY5</accession>
<comment type="caution">
    <text evidence="1">The sequence shown here is derived from an EMBL/GenBank/DDBJ whole genome shotgun (WGS) entry which is preliminary data.</text>
</comment>
<evidence type="ECO:0000313" key="1">
    <source>
        <dbReference type="EMBL" id="CDH21341.1"/>
    </source>
</evidence>
<name>A0A077PKY5_XENBV</name>
<dbReference type="HOGENOM" id="CLU_101365_1_0_6"/>
<keyword evidence="2" id="KW-1185">Reference proteome</keyword>
<proteinExistence type="predicted"/>
<dbReference type="AlphaFoldDB" id="A0A077PKY5"/>